<accession>A0AA89PBP4</accession>
<dbReference type="InterPro" id="IPR009014">
    <property type="entry name" value="Transketo_C/PFOR_II"/>
</dbReference>
<dbReference type="PANTHER" id="PTHR43522">
    <property type="entry name" value="TRANSKETOLASE"/>
    <property type="match status" value="1"/>
</dbReference>
<evidence type="ECO:0000256" key="3">
    <source>
        <dbReference type="SAM" id="MobiDB-lite"/>
    </source>
</evidence>
<dbReference type="EMBL" id="JACHHR010000002">
    <property type="protein sequence ID" value="MBB5211273.1"/>
    <property type="molecule type" value="Genomic_DNA"/>
</dbReference>
<dbReference type="AlphaFoldDB" id="A0AA89PBP4"/>
<name>A0AA89PBP4_9GAMM</name>
<reference evidence="5 6" key="1">
    <citation type="submission" date="2020-08" db="EMBL/GenBank/DDBJ databases">
        <title>Genomic Encyclopedia of Type Strains, Phase IV (KMG-IV): sequencing the most valuable type-strain genomes for metagenomic binning, comparative biology and taxonomic classification.</title>
        <authorList>
            <person name="Goeker M."/>
        </authorList>
    </citation>
    <scope>NUCLEOTIDE SEQUENCE [LARGE SCALE GENOMIC DNA]</scope>
    <source>
        <strain evidence="5 6">DSM 11525</strain>
    </source>
</reference>
<sequence length="123" mass="13180">MGGLESYSLGQGTSRDTHDYIGLGEDDPAHQPVEQLTALRSTPNLKTWRPCDAPPEAIIITTGSEVELATAAKRLSGRKVRVVSIPCAEAFSAQSAEYRCLPTCAPRGGRSCAQGLLVQVRRL</sequence>
<keyword evidence="1" id="KW-0479">Metal-binding</keyword>
<dbReference type="Pfam" id="PF22613">
    <property type="entry name" value="Transketolase_C_1"/>
    <property type="match status" value="1"/>
</dbReference>
<dbReference type="GO" id="GO:0005829">
    <property type="term" value="C:cytosol"/>
    <property type="evidence" value="ECO:0007669"/>
    <property type="project" value="TreeGrafter"/>
</dbReference>
<evidence type="ECO:0000256" key="1">
    <source>
        <dbReference type="ARBA" id="ARBA00022723"/>
    </source>
</evidence>
<evidence type="ECO:0000259" key="4">
    <source>
        <dbReference type="Pfam" id="PF22613"/>
    </source>
</evidence>
<keyword evidence="2" id="KW-0460">Magnesium</keyword>
<evidence type="ECO:0000313" key="6">
    <source>
        <dbReference type="Proteomes" id="UP000563601"/>
    </source>
</evidence>
<organism evidence="5 6">
    <name type="scientific">Microbulbifer hydrolyticus</name>
    <dbReference type="NCBI Taxonomy" id="48074"/>
    <lineage>
        <taxon>Bacteria</taxon>
        <taxon>Pseudomonadati</taxon>
        <taxon>Pseudomonadota</taxon>
        <taxon>Gammaproteobacteria</taxon>
        <taxon>Cellvibrionales</taxon>
        <taxon>Microbulbiferaceae</taxon>
        <taxon>Microbulbifer</taxon>
    </lineage>
</organism>
<protein>
    <submittedName>
        <fullName evidence="5">Transketolase</fullName>
    </submittedName>
</protein>
<dbReference type="Proteomes" id="UP000563601">
    <property type="component" value="Unassembled WGS sequence"/>
</dbReference>
<comment type="caution">
    <text evidence="5">The sequence shown here is derived from an EMBL/GenBank/DDBJ whole genome shotgun (WGS) entry which is preliminary data.</text>
</comment>
<dbReference type="GO" id="GO:0046872">
    <property type="term" value="F:metal ion binding"/>
    <property type="evidence" value="ECO:0007669"/>
    <property type="project" value="UniProtKB-KW"/>
</dbReference>
<proteinExistence type="predicted"/>
<dbReference type="InterPro" id="IPR029061">
    <property type="entry name" value="THDP-binding"/>
</dbReference>
<dbReference type="SUPFAM" id="SSF52518">
    <property type="entry name" value="Thiamin diphosphate-binding fold (THDP-binding)"/>
    <property type="match status" value="1"/>
</dbReference>
<evidence type="ECO:0000256" key="2">
    <source>
        <dbReference type="ARBA" id="ARBA00022842"/>
    </source>
</evidence>
<dbReference type="GO" id="GO:0004802">
    <property type="term" value="F:transketolase activity"/>
    <property type="evidence" value="ECO:0007669"/>
    <property type="project" value="TreeGrafter"/>
</dbReference>
<dbReference type="InterPro" id="IPR033247">
    <property type="entry name" value="Transketolase_fam"/>
</dbReference>
<gene>
    <name evidence="5" type="ORF">HNQ53_001491</name>
</gene>
<evidence type="ECO:0000313" key="5">
    <source>
        <dbReference type="EMBL" id="MBB5211273.1"/>
    </source>
</evidence>
<dbReference type="Gene3D" id="3.40.50.970">
    <property type="match status" value="1"/>
</dbReference>
<dbReference type="PANTHER" id="PTHR43522:SF2">
    <property type="entry name" value="TRANSKETOLASE 1-RELATED"/>
    <property type="match status" value="1"/>
</dbReference>
<feature type="region of interest" description="Disordered" evidence="3">
    <location>
        <begin position="1"/>
        <end position="29"/>
    </location>
</feature>
<dbReference type="InterPro" id="IPR055152">
    <property type="entry name" value="Transketolase-like_C_2"/>
</dbReference>
<feature type="domain" description="Transketolase-like C-terminal" evidence="4">
    <location>
        <begin position="51"/>
        <end position="99"/>
    </location>
</feature>
<dbReference type="SUPFAM" id="SSF52922">
    <property type="entry name" value="TK C-terminal domain-like"/>
    <property type="match status" value="1"/>
</dbReference>
<dbReference type="GO" id="GO:0006098">
    <property type="term" value="P:pentose-phosphate shunt"/>
    <property type="evidence" value="ECO:0007669"/>
    <property type="project" value="TreeGrafter"/>
</dbReference>